<comment type="caution">
    <text evidence="4">The sequence shown here is derived from an EMBL/GenBank/DDBJ whole genome shotgun (WGS) entry which is preliminary data.</text>
</comment>
<dbReference type="SUPFAM" id="SSF52799">
    <property type="entry name" value="(Phosphotyrosine protein) phosphatases II"/>
    <property type="match status" value="1"/>
</dbReference>
<dbReference type="InterPro" id="IPR004861">
    <property type="entry name" value="Siw14-like"/>
</dbReference>
<dbReference type="OrthoDB" id="6375174at2759"/>
<protein>
    <recommendedName>
        <fullName evidence="6">Protein-tyrosine phosphatase</fullName>
    </recommendedName>
</protein>
<organism evidence="4 5">
    <name type="scientific">Dispira parvispora</name>
    <dbReference type="NCBI Taxonomy" id="1520584"/>
    <lineage>
        <taxon>Eukaryota</taxon>
        <taxon>Fungi</taxon>
        <taxon>Fungi incertae sedis</taxon>
        <taxon>Zoopagomycota</taxon>
        <taxon>Kickxellomycotina</taxon>
        <taxon>Dimargaritomycetes</taxon>
        <taxon>Dimargaritales</taxon>
        <taxon>Dimargaritaceae</taxon>
        <taxon>Dispira</taxon>
    </lineage>
</organism>
<dbReference type="PANTHER" id="PTHR31126:SF18">
    <property type="entry name" value="PROTEIN-TYROSINE-PHOSPHATASE"/>
    <property type="match status" value="1"/>
</dbReference>
<accession>A0A9W8E4R4</accession>
<dbReference type="EMBL" id="JANBPY010002018">
    <property type="protein sequence ID" value="KAJ1957026.1"/>
    <property type="molecule type" value="Genomic_DNA"/>
</dbReference>
<dbReference type="InterPro" id="IPR029021">
    <property type="entry name" value="Prot-tyrosine_phosphatase-like"/>
</dbReference>
<reference evidence="4" key="1">
    <citation type="submission" date="2022-07" db="EMBL/GenBank/DDBJ databases">
        <title>Phylogenomic reconstructions and comparative analyses of Kickxellomycotina fungi.</title>
        <authorList>
            <person name="Reynolds N.K."/>
            <person name="Stajich J.E."/>
            <person name="Barry K."/>
            <person name="Grigoriev I.V."/>
            <person name="Crous P."/>
            <person name="Smith M.E."/>
        </authorList>
    </citation>
    <scope>NUCLEOTIDE SEQUENCE</scope>
    <source>
        <strain evidence="4">RSA 1196</strain>
    </source>
</reference>
<keyword evidence="5" id="KW-1185">Reference proteome</keyword>
<evidence type="ECO:0000256" key="2">
    <source>
        <dbReference type="ARBA" id="ARBA00022490"/>
    </source>
</evidence>
<sequence>MYVTPPEAFGIVEDGIYRSSDAITSVNYPFLRSLHLNHILFLSAEVPSRSITRFTEECDINLIHLGLKSWQSNLGWKPVSEELVKEGLEIILDRKYHPILIVCTTGLHETGAFIGCLRKLQHWNFNSIVFEYRSFAGKRARYYIEQFIELFDADLVNIPSEPPGFFVEQQTMWEEEKVEYLRKLYSPSAPT</sequence>
<dbReference type="PRINTS" id="PR01911">
    <property type="entry name" value="PFDSPHPHTASE"/>
</dbReference>
<evidence type="ECO:0000256" key="3">
    <source>
        <dbReference type="ARBA" id="ARBA00022801"/>
    </source>
</evidence>
<proteinExistence type="predicted"/>
<evidence type="ECO:0000256" key="1">
    <source>
        <dbReference type="ARBA" id="ARBA00004496"/>
    </source>
</evidence>
<dbReference type="GO" id="GO:0005737">
    <property type="term" value="C:cytoplasm"/>
    <property type="evidence" value="ECO:0007669"/>
    <property type="project" value="UniProtKB-SubCell"/>
</dbReference>
<keyword evidence="3" id="KW-0378">Hydrolase</keyword>
<dbReference type="PANTHER" id="PTHR31126">
    <property type="entry name" value="TYROSINE-PROTEIN PHOSPHATASE"/>
    <property type="match status" value="1"/>
</dbReference>
<name>A0A9W8E4R4_9FUNG</name>
<comment type="subcellular location">
    <subcellularLocation>
        <location evidence="1">Cytoplasm</location>
    </subcellularLocation>
</comment>
<dbReference type="Proteomes" id="UP001150925">
    <property type="component" value="Unassembled WGS sequence"/>
</dbReference>
<dbReference type="Gene3D" id="3.90.190.10">
    <property type="entry name" value="Protein tyrosine phosphatase superfamily"/>
    <property type="match status" value="1"/>
</dbReference>
<dbReference type="FunFam" id="3.90.190.10:FF:000035">
    <property type="entry name" value="Tyrosine phosphatase, putative"/>
    <property type="match status" value="1"/>
</dbReference>
<gene>
    <name evidence="4" type="ORF">IWQ62_005179</name>
</gene>
<dbReference type="AlphaFoldDB" id="A0A9W8E4R4"/>
<dbReference type="GO" id="GO:0016791">
    <property type="term" value="F:phosphatase activity"/>
    <property type="evidence" value="ECO:0007669"/>
    <property type="project" value="InterPro"/>
</dbReference>
<dbReference type="Pfam" id="PF03162">
    <property type="entry name" value="Y_phosphatase2"/>
    <property type="match status" value="1"/>
</dbReference>
<evidence type="ECO:0000313" key="5">
    <source>
        <dbReference type="Proteomes" id="UP001150925"/>
    </source>
</evidence>
<dbReference type="InterPro" id="IPR020428">
    <property type="entry name" value="PFA-DSPs"/>
</dbReference>
<evidence type="ECO:0008006" key="6">
    <source>
        <dbReference type="Google" id="ProtNLM"/>
    </source>
</evidence>
<keyword evidence="2" id="KW-0963">Cytoplasm</keyword>
<evidence type="ECO:0000313" key="4">
    <source>
        <dbReference type="EMBL" id="KAJ1957026.1"/>
    </source>
</evidence>
<dbReference type="CDD" id="cd14501">
    <property type="entry name" value="PFA-DSP"/>
    <property type="match status" value="1"/>
</dbReference>